<protein>
    <submittedName>
        <fullName evidence="1">Uncharacterized protein</fullName>
    </submittedName>
</protein>
<organism evidence="1 2">
    <name type="scientific">Mucilaginibacter mallensis</name>
    <dbReference type="NCBI Taxonomy" id="652787"/>
    <lineage>
        <taxon>Bacteria</taxon>
        <taxon>Pseudomonadati</taxon>
        <taxon>Bacteroidota</taxon>
        <taxon>Sphingobacteriia</taxon>
        <taxon>Sphingobacteriales</taxon>
        <taxon>Sphingobacteriaceae</taxon>
        <taxon>Mucilaginibacter</taxon>
    </lineage>
</organism>
<evidence type="ECO:0000313" key="2">
    <source>
        <dbReference type="Proteomes" id="UP000199679"/>
    </source>
</evidence>
<name>A0A1H2A3M3_MUCMA</name>
<sequence>MINNKLPLVNYPLKMTHFGLVYKPYCHFFQGTKVKLNCIFFSMPGKKLFSDIFKQLSR</sequence>
<proteinExistence type="predicted"/>
<evidence type="ECO:0000313" key="1">
    <source>
        <dbReference type="EMBL" id="SDT40588.1"/>
    </source>
</evidence>
<gene>
    <name evidence="1" type="ORF">SAMN05216490_3366</name>
</gene>
<reference evidence="1 2" key="1">
    <citation type="submission" date="2016-10" db="EMBL/GenBank/DDBJ databases">
        <authorList>
            <person name="de Groot N.N."/>
        </authorList>
    </citation>
    <scope>NUCLEOTIDE SEQUENCE [LARGE SCALE GENOMIC DNA]</scope>
    <source>
        <strain evidence="1 2">MP1X4</strain>
    </source>
</reference>
<dbReference type="STRING" id="652787.SAMN05216490_3366"/>
<accession>A0A1H2A3M3</accession>
<dbReference type="EMBL" id="LT629740">
    <property type="protein sequence ID" value="SDT40588.1"/>
    <property type="molecule type" value="Genomic_DNA"/>
</dbReference>
<dbReference type="AlphaFoldDB" id="A0A1H2A3M3"/>
<dbReference type="Proteomes" id="UP000199679">
    <property type="component" value="Chromosome I"/>
</dbReference>
<keyword evidence="2" id="KW-1185">Reference proteome</keyword>